<gene>
    <name evidence="2" type="ORF">K432DRAFT_391986</name>
</gene>
<evidence type="ECO:0000313" key="2">
    <source>
        <dbReference type="EMBL" id="OCK81664.1"/>
    </source>
</evidence>
<sequence length="130" mass="13981">MVDEPEQPGVPQEELLESYGTQSEGGDSAYSDLASETASVTSSILAGQYETGRRYHANICSRMTSESKIGGNFKFRRPFGLSNANTSSLGIKYQSLNMVMGNKVFFSPLKEPGQILDIGTGTGIWAIDCG</sequence>
<feature type="region of interest" description="Disordered" evidence="1">
    <location>
        <begin position="1"/>
        <end position="34"/>
    </location>
</feature>
<protein>
    <submittedName>
        <fullName evidence="2">Uncharacterized protein</fullName>
    </submittedName>
</protein>
<accession>A0A8E2JH07</accession>
<reference evidence="2 3" key="1">
    <citation type="journal article" date="2016" name="Nat. Commun.">
        <title>Ectomycorrhizal ecology is imprinted in the genome of the dominant symbiotic fungus Cenococcum geophilum.</title>
        <authorList>
            <consortium name="DOE Joint Genome Institute"/>
            <person name="Peter M."/>
            <person name="Kohler A."/>
            <person name="Ohm R.A."/>
            <person name="Kuo A."/>
            <person name="Krutzmann J."/>
            <person name="Morin E."/>
            <person name="Arend M."/>
            <person name="Barry K.W."/>
            <person name="Binder M."/>
            <person name="Choi C."/>
            <person name="Clum A."/>
            <person name="Copeland A."/>
            <person name="Grisel N."/>
            <person name="Haridas S."/>
            <person name="Kipfer T."/>
            <person name="LaButti K."/>
            <person name="Lindquist E."/>
            <person name="Lipzen A."/>
            <person name="Maire R."/>
            <person name="Meier B."/>
            <person name="Mihaltcheva S."/>
            <person name="Molinier V."/>
            <person name="Murat C."/>
            <person name="Poggeler S."/>
            <person name="Quandt C.A."/>
            <person name="Sperisen C."/>
            <person name="Tritt A."/>
            <person name="Tisserant E."/>
            <person name="Crous P.W."/>
            <person name="Henrissat B."/>
            <person name="Nehls U."/>
            <person name="Egli S."/>
            <person name="Spatafora J.W."/>
            <person name="Grigoriev I.V."/>
            <person name="Martin F.M."/>
        </authorList>
    </citation>
    <scope>NUCLEOTIDE SEQUENCE [LARGE SCALE GENOMIC DNA]</scope>
    <source>
        <strain evidence="2 3">CBS 459.81</strain>
    </source>
</reference>
<name>A0A8E2JH07_9PEZI</name>
<proteinExistence type="predicted"/>
<organism evidence="2 3">
    <name type="scientific">Lepidopterella palustris CBS 459.81</name>
    <dbReference type="NCBI Taxonomy" id="1314670"/>
    <lineage>
        <taxon>Eukaryota</taxon>
        <taxon>Fungi</taxon>
        <taxon>Dikarya</taxon>
        <taxon>Ascomycota</taxon>
        <taxon>Pezizomycotina</taxon>
        <taxon>Dothideomycetes</taxon>
        <taxon>Pleosporomycetidae</taxon>
        <taxon>Mytilinidiales</taxon>
        <taxon>Argynnaceae</taxon>
        <taxon>Lepidopterella</taxon>
    </lineage>
</organism>
<evidence type="ECO:0000313" key="3">
    <source>
        <dbReference type="Proteomes" id="UP000250266"/>
    </source>
</evidence>
<evidence type="ECO:0000256" key="1">
    <source>
        <dbReference type="SAM" id="MobiDB-lite"/>
    </source>
</evidence>
<dbReference type="OrthoDB" id="2013972at2759"/>
<dbReference type="EMBL" id="KV744913">
    <property type="protein sequence ID" value="OCK81664.1"/>
    <property type="molecule type" value="Genomic_DNA"/>
</dbReference>
<dbReference type="AlphaFoldDB" id="A0A8E2JH07"/>
<keyword evidence="3" id="KW-1185">Reference proteome</keyword>
<dbReference type="Proteomes" id="UP000250266">
    <property type="component" value="Unassembled WGS sequence"/>
</dbReference>